<dbReference type="PANTHER" id="PTHR31375">
    <property type="match status" value="1"/>
</dbReference>
<evidence type="ECO:0000256" key="5">
    <source>
        <dbReference type="ARBA" id="ARBA00022801"/>
    </source>
</evidence>
<dbReference type="InterPro" id="IPR000743">
    <property type="entry name" value="Glyco_hydro_28"/>
</dbReference>
<dbReference type="eggNOG" id="ENOG502RPZQ">
    <property type="taxonomic scope" value="Eukaryota"/>
</dbReference>
<evidence type="ECO:0000313" key="11">
    <source>
        <dbReference type="EMBL" id="EYU17602.1"/>
    </source>
</evidence>
<comment type="similarity">
    <text evidence="2 9">Belongs to the glycosyl hydrolase 28 family.</text>
</comment>
<dbReference type="FunFam" id="2.160.20.10:FF:000004">
    <property type="entry name" value="Pectin lyase-like superfamily protein"/>
    <property type="match status" value="1"/>
</dbReference>
<name>A0A022PN65_ERYGU</name>
<organism evidence="11 12">
    <name type="scientific">Erythranthe guttata</name>
    <name type="common">Yellow monkey flower</name>
    <name type="synonym">Mimulus guttatus</name>
    <dbReference type="NCBI Taxonomy" id="4155"/>
    <lineage>
        <taxon>Eukaryota</taxon>
        <taxon>Viridiplantae</taxon>
        <taxon>Streptophyta</taxon>
        <taxon>Embryophyta</taxon>
        <taxon>Tracheophyta</taxon>
        <taxon>Spermatophyta</taxon>
        <taxon>Magnoliopsida</taxon>
        <taxon>eudicotyledons</taxon>
        <taxon>Gunneridae</taxon>
        <taxon>Pentapetalae</taxon>
        <taxon>asterids</taxon>
        <taxon>lamiids</taxon>
        <taxon>Lamiales</taxon>
        <taxon>Phrymaceae</taxon>
        <taxon>Erythranthe</taxon>
    </lineage>
</organism>
<accession>A0A022PN65</accession>
<dbReference type="InterPro" id="IPR012334">
    <property type="entry name" value="Pectin_lyas_fold"/>
</dbReference>
<protein>
    <recommendedName>
        <fullName evidence="13">Pectate lyase superfamily protein domain-containing protein</fullName>
    </recommendedName>
</protein>
<evidence type="ECO:0000256" key="3">
    <source>
        <dbReference type="ARBA" id="ARBA00022512"/>
    </source>
</evidence>
<dbReference type="GO" id="GO:0004650">
    <property type="term" value="F:polygalacturonase activity"/>
    <property type="evidence" value="ECO:0007669"/>
    <property type="project" value="InterPro"/>
</dbReference>
<evidence type="ECO:0000256" key="2">
    <source>
        <dbReference type="ARBA" id="ARBA00008834"/>
    </source>
</evidence>
<evidence type="ECO:0000256" key="4">
    <source>
        <dbReference type="ARBA" id="ARBA00022525"/>
    </source>
</evidence>
<dbReference type="AlphaFoldDB" id="A0A022PN65"/>
<dbReference type="Pfam" id="PF00295">
    <property type="entry name" value="Glyco_hydro_28"/>
    <property type="match status" value="1"/>
</dbReference>
<evidence type="ECO:0000256" key="7">
    <source>
        <dbReference type="ARBA" id="ARBA00023316"/>
    </source>
</evidence>
<evidence type="ECO:0000313" key="12">
    <source>
        <dbReference type="Proteomes" id="UP000030748"/>
    </source>
</evidence>
<proteinExistence type="inferred from homology"/>
<comment type="subcellular location">
    <subcellularLocation>
        <location evidence="1">Secreted</location>
        <location evidence="1">Cell wall</location>
    </subcellularLocation>
</comment>
<sequence>MWFGFNKILCCQGGYGNGNGCGFVESETSNRPGWGEFAYNVVDFGARGDGKTDSTSSFLKAWNAACNSVVPTAVIIVPRGTFLVKSISFTGPCKSNMKLLIHGTLIAPNDYRFLGSNEFWIMFYRINGLSIFGGAIDAKGSSLWSCKSGGNNCPYGARSISFQSCNNVLVSGLKSFNSQRVHISINGCWNMFLQKMKIVAPSRSPNTDGIHIESSTGITISNSNIGTGDDCISVGPGSMKLRMDKISCGPGHGISIGSLGRNTREHGVQDVNVTNSIFVKTENGVRVKSWPRASDGYAKNLLFKNLVMKNVSNPIIIDQDYCPHQSCSPKNSGGTGSPGRFESIRGTSGAQKGGTLGWGSTNPCRGKKLKNIDLPYINHLKKPTLSDWENPRGFCAGFVFPKGCL</sequence>
<dbReference type="GO" id="GO:0071555">
    <property type="term" value="P:cell wall organization"/>
    <property type="evidence" value="ECO:0007669"/>
    <property type="project" value="UniProtKB-KW"/>
</dbReference>
<evidence type="ECO:0000256" key="6">
    <source>
        <dbReference type="ARBA" id="ARBA00023295"/>
    </source>
</evidence>
<keyword evidence="5 9" id="KW-0378">Hydrolase</keyword>
<dbReference type="EMBL" id="KI632366">
    <property type="protein sequence ID" value="EYU17602.1"/>
    <property type="molecule type" value="Genomic_DNA"/>
</dbReference>
<evidence type="ECO:0008006" key="13">
    <source>
        <dbReference type="Google" id="ProtNLM"/>
    </source>
</evidence>
<evidence type="ECO:0000256" key="8">
    <source>
        <dbReference type="PROSITE-ProRule" id="PRU10052"/>
    </source>
</evidence>
<dbReference type="SUPFAM" id="SSF51126">
    <property type="entry name" value="Pectin lyase-like"/>
    <property type="match status" value="1"/>
</dbReference>
<keyword evidence="3" id="KW-0134">Cell wall</keyword>
<evidence type="ECO:0000256" key="10">
    <source>
        <dbReference type="SAM" id="MobiDB-lite"/>
    </source>
</evidence>
<evidence type="ECO:0000256" key="1">
    <source>
        <dbReference type="ARBA" id="ARBA00004191"/>
    </source>
</evidence>
<dbReference type="Proteomes" id="UP000030748">
    <property type="component" value="Unassembled WGS sequence"/>
</dbReference>
<dbReference type="STRING" id="4155.A0A022PN65"/>
<feature type="active site" evidence="8">
    <location>
        <position position="252"/>
    </location>
</feature>
<feature type="region of interest" description="Disordered" evidence="10">
    <location>
        <begin position="327"/>
        <end position="362"/>
    </location>
</feature>
<reference evidence="11 12" key="1">
    <citation type="journal article" date="2013" name="Proc. Natl. Acad. Sci. U.S.A.">
        <title>Fine-scale variation in meiotic recombination in Mimulus inferred from population shotgun sequencing.</title>
        <authorList>
            <person name="Hellsten U."/>
            <person name="Wright K.M."/>
            <person name="Jenkins J."/>
            <person name="Shu S."/>
            <person name="Yuan Y."/>
            <person name="Wessler S.R."/>
            <person name="Schmutz J."/>
            <person name="Willis J.H."/>
            <person name="Rokhsar D.S."/>
        </authorList>
    </citation>
    <scope>NUCLEOTIDE SEQUENCE [LARGE SCALE GENOMIC DNA]</scope>
    <source>
        <strain evidence="12">cv. DUN x IM62</strain>
    </source>
</reference>
<evidence type="ECO:0000256" key="9">
    <source>
        <dbReference type="RuleBase" id="RU361169"/>
    </source>
</evidence>
<dbReference type="InterPro" id="IPR011050">
    <property type="entry name" value="Pectin_lyase_fold/virulence"/>
</dbReference>
<keyword evidence="7" id="KW-0961">Cell wall biogenesis/degradation</keyword>
<keyword evidence="12" id="KW-1185">Reference proteome</keyword>
<keyword evidence="6 9" id="KW-0326">Glycosidase</keyword>
<keyword evidence="4" id="KW-0964">Secreted</keyword>
<dbReference type="PROSITE" id="PS00502">
    <property type="entry name" value="POLYGALACTURONASE"/>
    <property type="match status" value="1"/>
</dbReference>
<dbReference type="GO" id="GO:0005975">
    <property type="term" value="P:carbohydrate metabolic process"/>
    <property type="evidence" value="ECO:0007669"/>
    <property type="project" value="InterPro"/>
</dbReference>
<gene>
    <name evidence="11" type="ORF">MIMGU_mgv1a023780mg</name>
</gene>
<dbReference type="Gene3D" id="2.160.20.10">
    <property type="entry name" value="Single-stranded right-handed beta-helix, Pectin lyase-like"/>
    <property type="match status" value="1"/>
</dbReference>